<dbReference type="OrthoDB" id="10025033at2759"/>
<dbReference type="Proteomes" id="UP000054560">
    <property type="component" value="Unassembled WGS sequence"/>
</dbReference>
<dbReference type="AlphaFoldDB" id="A0A0L0FVR8"/>
<accession>A0A0L0FVR8</accession>
<dbReference type="eggNOG" id="KOG0926">
    <property type="taxonomic scope" value="Eukaryota"/>
</dbReference>
<feature type="domain" description="ATP-dependent RNA helicase DHX37-like C-terminal" evidence="2">
    <location>
        <begin position="29"/>
        <end position="102"/>
    </location>
</feature>
<proteinExistence type="predicted"/>
<evidence type="ECO:0000256" key="1">
    <source>
        <dbReference type="SAM" id="MobiDB-lite"/>
    </source>
</evidence>
<dbReference type="RefSeq" id="XP_014154847.1">
    <property type="nucleotide sequence ID" value="XM_014299372.1"/>
</dbReference>
<evidence type="ECO:0000313" key="4">
    <source>
        <dbReference type="Proteomes" id="UP000054560"/>
    </source>
</evidence>
<feature type="region of interest" description="Disordered" evidence="1">
    <location>
        <begin position="118"/>
        <end position="139"/>
    </location>
</feature>
<dbReference type="Pfam" id="PF23362">
    <property type="entry name" value="DHX37_C"/>
    <property type="match status" value="1"/>
</dbReference>
<dbReference type="GeneID" id="25907214"/>
<evidence type="ECO:0000259" key="2">
    <source>
        <dbReference type="Pfam" id="PF23362"/>
    </source>
</evidence>
<keyword evidence="4" id="KW-1185">Reference proteome</keyword>
<sequence>MWLFRVDDNTDRFKVFARALLNGEVFPHLKALIPHLNASPAMVTKGWAQERVVALIGVLARENVCTKADMSDKLRTDTNWLLQVYALWVKKPAQDELVKIWGDLLDYDAGLVYAENDQAEAPSRRGRMQSSSDDDSASD</sequence>
<dbReference type="InterPro" id="IPR056371">
    <property type="entry name" value="DHX37-like_C"/>
</dbReference>
<organism evidence="3 4">
    <name type="scientific">Sphaeroforma arctica JP610</name>
    <dbReference type="NCBI Taxonomy" id="667725"/>
    <lineage>
        <taxon>Eukaryota</taxon>
        <taxon>Ichthyosporea</taxon>
        <taxon>Ichthyophonida</taxon>
        <taxon>Sphaeroforma</taxon>
    </lineage>
</organism>
<name>A0A0L0FVR8_9EUKA</name>
<gene>
    <name evidence="3" type="ORF">SARC_06710</name>
</gene>
<dbReference type="STRING" id="667725.A0A0L0FVR8"/>
<protein>
    <recommendedName>
        <fullName evidence="2">ATP-dependent RNA helicase DHX37-like C-terminal domain-containing protein</fullName>
    </recommendedName>
</protein>
<dbReference type="EMBL" id="KQ242087">
    <property type="protein sequence ID" value="KNC80945.1"/>
    <property type="molecule type" value="Genomic_DNA"/>
</dbReference>
<evidence type="ECO:0000313" key="3">
    <source>
        <dbReference type="EMBL" id="KNC80945.1"/>
    </source>
</evidence>
<reference evidence="3 4" key="1">
    <citation type="submission" date="2011-02" db="EMBL/GenBank/DDBJ databases">
        <title>The Genome Sequence of Sphaeroforma arctica JP610.</title>
        <authorList>
            <consortium name="The Broad Institute Genome Sequencing Platform"/>
            <person name="Russ C."/>
            <person name="Cuomo C."/>
            <person name="Young S.K."/>
            <person name="Zeng Q."/>
            <person name="Gargeya S."/>
            <person name="Alvarado L."/>
            <person name="Berlin A."/>
            <person name="Chapman S.B."/>
            <person name="Chen Z."/>
            <person name="Freedman E."/>
            <person name="Gellesch M."/>
            <person name="Goldberg J."/>
            <person name="Griggs A."/>
            <person name="Gujja S."/>
            <person name="Heilman E."/>
            <person name="Heiman D."/>
            <person name="Howarth C."/>
            <person name="Mehta T."/>
            <person name="Neiman D."/>
            <person name="Pearson M."/>
            <person name="Roberts A."/>
            <person name="Saif S."/>
            <person name="Shea T."/>
            <person name="Shenoy N."/>
            <person name="Sisk P."/>
            <person name="Stolte C."/>
            <person name="Sykes S."/>
            <person name="White J."/>
            <person name="Yandava C."/>
            <person name="Burger G."/>
            <person name="Gray M.W."/>
            <person name="Holland P.W.H."/>
            <person name="King N."/>
            <person name="Lang F.B.F."/>
            <person name="Roger A.J."/>
            <person name="Ruiz-Trillo I."/>
            <person name="Haas B."/>
            <person name="Nusbaum C."/>
            <person name="Birren B."/>
        </authorList>
    </citation>
    <scope>NUCLEOTIDE SEQUENCE [LARGE SCALE GENOMIC DNA]</scope>
    <source>
        <strain evidence="3 4">JP610</strain>
    </source>
</reference>